<evidence type="ECO:0000313" key="2">
    <source>
        <dbReference type="EMBL" id="KAG9233786.1"/>
    </source>
</evidence>
<dbReference type="EMBL" id="MU251486">
    <property type="protein sequence ID" value="KAG9233786.1"/>
    <property type="molecule type" value="Genomic_DNA"/>
</dbReference>
<keyword evidence="1" id="KW-0472">Membrane</keyword>
<feature type="transmembrane region" description="Helical" evidence="1">
    <location>
        <begin position="186"/>
        <end position="209"/>
    </location>
</feature>
<keyword evidence="1" id="KW-1133">Transmembrane helix</keyword>
<feature type="transmembrane region" description="Helical" evidence="1">
    <location>
        <begin position="221"/>
        <end position="239"/>
    </location>
</feature>
<evidence type="ECO:0000313" key="3">
    <source>
        <dbReference type="Proteomes" id="UP000824998"/>
    </source>
</evidence>
<feature type="transmembrane region" description="Helical" evidence="1">
    <location>
        <begin position="291"/>
        <end position="315"/>
    </location>
</feature>
<evidence type="ECO:0000256" key="1">
    <source>
        <dbReference type="SAM" id="Phobius"/>
    </source>
</evidence>
<sequence>MADFQDNSARPVKAGKWVWQSAKKESRFTHIWFLTMAAISFGLTFTIPLGGMTPGTQSFAFFSINPKLLAQRYKSDSFGLRTFNGSSISNTTFSVIPDVYKIGMSGVCREYRKTKDFQCTQKFPQLLDLGAIIMEDIQASNQSNTYTSSSSSISQMQSLFNSLFTDANTNLPQVQAQTTPMIKVSAALVILSLILAPSYLAAIILLYMLERPFYPKVATCFAIFDASLIITAAGLWLAASAKYTAALNSILEPSILSPQPPSSWGSDLYPVVIGVHLFASAALAKFIVLPILALVALVVLGFVVLASILLVWMILACLGACASDERKVVVEQVYYSYPTPDWARS</sequence>
<organism evidence="2 3">
    <name type="scientific">Amylocarpus encephaloides</name>
    <dbReference type="NCBI Taxonomy" id="45428"/>
    <lineage>
        <taxon>Eukaryota</taxon>
        <taxon>Fungi</taxon>
        <taxon>Dikarya</taxon>
        <taxon>Ascomycota</taxon>
        <taxon>Pezizomycotina</taxon>
        <taxon>Leotiomycetes</taxon>
        <taxon>Helotiales</taxon>
        <taxon>Helotiales incertae sedis</taxon>
        <taxon>Amylocarpus</taxon>
    </lineage>
</organism>
<dbReference type="OrthoDB" id="3556237at2759"/>
<dbReference type="Proteomes" id="UP000824998">
    <property type="component" value="Unassembled WGS sequence"/>
</dbReference>
<name>A0A9P7YHW7_9HELO</name>
<accession>A0A9P7YHW7</accession>
<gene>
    <name evidence="2" type="ORF">BJ875DRAFT_496379</name>
</gene>
<feature type="transmembrane region" description="Helical" evidence="1">
    <location>
        <begin position="31"/>
        <end position="51"/>
    </location>
</feature>
<feature type="transmembrane region" description="Helical" evidence="1">
    <location>
        <begin position="268"/>
        <end position="284"/>
    </location>
</feature>
<keyword evidence="3" id="KW-1185">Reference proteome</keyword>
<protein>
    <submittedName>
        <fullName evidence="2">Uncharacterized protein</fullName>
    </submittedName>
</protein>
<keyword evidence="1" id="KW-0812">Transmembrane</keyword>
<proteinExistence type="predicted"/>
<comment type="caution">
    <text evidence="2">The sequence shown here is derived from an EMBL/GenBank/DDBJ whole genome shotgun (WGS) entry which is preliminary data.</text>
</comment>
<reference evidence="2" key="1">
    <citation type="journal article" date="2021" name="IMA Fungus">
        <title>Genomic characterization of three marine fungi, including Emericellopsis atlantica sp. nov. with signatures of a generalist lifestyle and marine biomass degradation.</title>
        <authorList>
            <person name="Hagestad O.C."/>
            <person name="Hou L."/>
            <person name="Andersen J.H."/>
            <person name="Hansen E.H."/>
            <person name="Altermark B."/>
            <person name="Li C."/>
            <person name="Kuhnert E."/>
            <person name="Cox R.J."/>
            <person name="Crous P.W."/>
            <person name="Spatafora J.W."/>
            <person name="Lail K."/>
            <person name="Amirebrahimi M."/>
            <person name="Lipzen A."/>
            <person name="Pangilinan J."/>
            <person name="Andreopoulos W."/>
            <person name="Hayes R.D."/>
            <person name="Ng V."/>
            <person name="Grigoriev I.V."/>
            <person name="Jackson S.A."/>
            <person name="Sutton T.D.S."/>
            <person name="Dobson A.D.W."/>
            <person name="Rama T."/>
        </authorList>
    </citation>
    <scope>NUCLEOTIDE SEQUENCE</scope>
    <source>
        <strain evidence="2">TRa018bII</strain>
    </source>
</reference>
<dbReference type="AlphaFoldDB" id="A0A9P7YHW7"/>